<dbReference type="Proteomes" id="UP001614394">
    <property type="component" value="Unassembled WGS sequence"/>
</dbReference>
<proteinExistence type="predicted"/>
<accession>A0ABW8CGB2</accession>
<keyword evidence="3" id="KW-1185">Reference proteome</keyword>
<dbReference type="EMBL" id="JBITYG010000009">
    <property type="protein sequence ID" value="MFI9104431.1"/>
    <property type="molecule type" value="Genomic_DNA"/>
</dbReference>
<protein>
    <submittedName>
        <fullName evidence="2">Bifunctional DNA primase/polymerase</fullName>
    </submittedName>
</protein>
<reference evidence="2 3" key="1">
    <citation type="submission" date="2024-10" db="EMBL/GenBank/DDBJ databases">
        <title>The Natural Products Discovery Center: Release of the First 8490 Sequenced Strains for Exploring Actinobacteria Biosynthetic Diversity.</title>
        <authorList>
            <person name="Kalkreuter E."/>
            <person name="Kautsar S.A."/>
            <person name="Yang D."/>
            <person name="Bader C.D."/>
            <person name="Teijaro C.N."/>
            <person name="Fluegel L."/>
            <person name="Davis C.M."/>
            <person name="Simpson J.R."/>
            <person name="Lauterbach L."/>
            <person name="Steele A.D."/>
            <person name="Gui C."/>
            <person name="Meng S."/>
            <person name="Li G."/>
            <person name="Viehrig K."/>
            <person name="Ye F."/>
            <person name="Su P."/>
            <person name="Kiefer A.F."/>
            <person name="Nichols A."/>
            <person name="Cepeda A.J."/>
            <person name="Yan W."/>
            <person name="Fan B."/>
            <person name="Jiang Y."/>
            <person name="Adhikari A."/>
            <person name="Zheng C.-J."/>
            <person name="Schuster L."/>
            <person name="Cowan T.M."/>
            <person name="Smanski M.J."/>
            <person name="Chevrette M.G."/>
            <person name="De Carvalho L.P.S."/>
            <person name="Shen B."/>
        </authorList>
    </citation>
    <scope>NUCLEOTIDE SEQUENCE [LARGE SCALE GENOMIC DNA]</scope>
    <source>
        <strain evidence="2 3">NPDC053399</strain>
    </source>
</reference>
<gene>
    <name evidence="2" type="ORF">ACIGXA_28340</name>
</gene>
<dbReference type="Pfam" id="PF09250">
    <property type="entry name" value="Prim-Pol"/>
    <property type="match status" value="1"/>
</dbReference>
<dbReference type="RefSeq" id="WP_399654685.1">
    <property type="nucleotide sequence ID" value="NZ_JBITYG010000009.1"/>
</dbReference>
<comment type="caution">
    <text evidence="2">The sequence shown here is derived from an EMBL/GenBank/DDBJ whole genome shotgun (WGS) entry which is preliminary data.</text>
</comment>
<sequence>MSEWQWETWRHPDITVAGDPTDPERQSHTAYVTPAGADWLASASAFPRSVQALWSARPTAPSVLPCGTVFDVVNLPALFGRRVLEQLWAAGPGSGPVALHRGRVLLLVAPGSAQRLPSLLGWEEWSRSVPPLMCHGLGDAVTVPPLYGDESGLDTEGGSSRWVVAPDTRHPWLPGPDVLLWACIRAARAAARTTAPAAASSVSPA</sequence>
<name>A0ABW8CGB2_9ACTN</name>
<feature type="domain" description="DNA primase/polymerase bifunctional N-terminal" evidence="1">
    <location>
        <begin position="33"/>
        <end position="166"/>
    </location>
</feature>
<dbReference type="InterPro" id="IPR015330">
    <property type="entry name" value="DNA_primase/pol_bifunc_N"/>
</dbReference>
<evidence type="ECO:0000313" key="3">
    <source>
        <dbReference type="Proteomes" id="UP001614394"/>
    </source>
</evidence>
<evidence type="ECO:0000259" key="1">
    <source>
        <dbReference type="Pfam" id="PF09250"/>
    </source>
</evidence>
<evidence type="ECO:0000313" key="2">
    <source>
        <dbReference type="EMBL" id="MFI9104431.1"/>
    </source>
</evidence>
<organism evidence="2 3">
    <name type="scientific">Streptomyces fildesensis</name>
    <dbReference type="NCBI Taxonomy" id="375757"/>
    <lineage>
        <taxon>Bacteria</taxon>
        <taxon>Bacillati</taxon>
        <taxon>Actinomycetota</taxon>
        <taxon>Actinomycetes</taxon>
        <taxon>Kitasatosporales</taxon>
        <taxon>Streptomycetaceae</taxon>
        <taxon>Streptomyces</taxon>
    </lineage>
</organism>